<protein>
    <submittedName>
        <fullName evidence="1">Uncharacterized protein</fullName>
    </submittedName>
</protein>
<name>A0A0A9ETI4_ARUDO</name>
<reference evidence="1" key="2">
    <citation type="journal article" date="2015" name="Data Brief">
        <title>Shoot transcriptome of the giant reed, Arundo donax.</title>
        <authorList>
            <person name="Barrero R.A."/>
            <person name="Guerrero F.D."/>
            <person name="Moolhuijzen P."/>
            <person name="Goolsby J.A."/>
            <person name="Tidwell J."/>
            <person name="Bellgard S.E."/>
            <person name="Bellgard M.I."/>
        </authorList>
    </citation>
    <scope>NUCLEOTIDE SEQUENCE</scope>
    <source>
        <tissue evidence="1">Shoot tissue taken approximately 20 cm above the soil surface</tissue>
    </source>
</reference>
<sequence>MSRTTLPFTGKLCTPRSFLIYICVAIRSPHLELASFPPAATTMLRANAYLS</sequence>
<proteinExistence type="predicted"/>
<accession>A0A0A9ETI4</accession>
<reference evidence="1" key="1">
    <citation type="submission" date="2014-09" db="EMBL/GenBank/DDBJ databases">
        <authorList>
            <person name="Magalhaes I.L.F."/>
            <person name="Oliveira U."/>
            <person name="Santos F.R."/>
            <person name="Vidigal T.H.D.A."/>
            <person name="Brescovit A.D."/>
            <person name="Santos A.J."/>
        </authorList>
    </citation>
    <scope>NUCLEOTIDE SEQUENCE</scope>
    <source>
        <tissue evidence="1">Shoot tissue taken approximately 20 cm above the soil surface</tissue>
    </source>
</reference>
<evidence type="ECO:0000313" key="1">
    <source>
        <dbReference type="EMBL" id="JAE02319.1"/>
    </source>
</evidence>
<dbReference type="EMBL" id="GBRH01195577">
    <property type="protein sequence ID" value="JAE02319.1"/>
    <property type="molecule type" value="Transcribed_RNA"/>
</dbReference>
<organism evidence="1">
    <name type="scientific">Arundo donax</name>
    <name type="common">Giant reed</name>
    <name type="synonym">Donax arundinaceus</name>
    <dbReference type="NCBI Taxonomy" id="35708"/>
    <lineage>
        <taxon>Eukaryota</taxon>
        <taxon>Viridiplantae</taxon>
        <taxon>Streptophyta</taxon>
        <taxon>Embryophyta</taxon>
        <taxon>Tracheophyta</taxon>
        <taxon>Spermatophyta</taxon>
        <taxon>Magnoliopsida</taxon>
        <taxon>Liliopsida</taxon>
        <taxon>Poales</taxon>
        <taxon>Poaceae</taxon>
        <taxon>PACMAD clade</taxon>
        <taxon>Arundinoideae</taxon>
        <taxon>Arundineae</taxon>
        <taxon>Arundo</taxon>
    </lineage>
</organism>
<dbReference type="AlphaFoldDB" id="A0A0A9ETI4"/>